<evidence type="ECO:0000313" key="2">
    <source>
        <dbReference type="Proteomes" id="UP000298416"/>
    </source>
</evidence>
<protein>
    <recommendedName>
        <fullName evidence="3">Ubiquitin-like protease family profile domain-containing protein</fullName>
    </recommendedName>
</protein>
<accession>A0A8X8ZHW1</accession>
<dbReference type="Proteomes" id="UP000298416">
    <property type="component" value="Unassembled WGS sequence"/>
</dbReference>
<dbReference type="Gene3D" id="3.40.395.10">
    <property type="entry name" value="Adenoviral Proteinase, Chain A"/>
    <property type="match status" value="1"/>
</dbReference>
<gene>
    <name evidence="1" type="ORF">SASPL_133254</name>
</gene>
<reference evidence="1" key="1">
    <citation type="submission" date="2018-01" db="EMBL/GenBank/DDBJ databases">
        <authorList>
            <person name="Mao J.F."/>
        </authorList>
    </citation>
    <scope>NUCLEOTIDE SEQUENCE</scope>
    <source>
        <strain evidence="1">Huo1</strain>
        <tissue evidence="1">Leaf</tissue>
    </source>
</reference>
<dbReference type="AlphaFoldDB" id="A0A8X8ZHW1"/>
<proteinExistence type="predicted"/>
<keyword evidence="2" id="KW-1185">Reference proteome</keyword>
<comment type="caution">
    <text evidence="1">The sequence shown here is derived from an EMBL/GenBank/DDBJ whole genome shotgun (WGS) entry which is preliminary data.</text>
</comment>
<organism evidence="1">
    <name type="scientific">Salvia splendens</name>
    <name type="common">Scarlet sage</name>
    <dbReference type="NCBI Taxonomy" id="180675"/>
    <lineage>
        <taxon>Eukaryota</taxon>
        <taxon>Viridiplantae</taxon>
        <taxon>Streptophyta</taxon>
        <taxon>Embryophyta</taxon>
        <taxon>Tracheophyta</taxon>
        <taxon>Spermatophyta</taxon>
        <taxon>Magnoliopsida</taxon>
        <taxon>eudicotyledons</taxon>
        <taxon>Gunneridae</taxon>
        <taxon>Pentapetalae</taxon>
        <taxon>asterids</taxon>
        <taxon>lamiids</taxon>
        <taxon>Lamiales</taxon>
        <taxon>Lamiaceae</taxon>
        <taxon>Nepetoideae</taxon>
        <taxon>Mentheae</taxon>
        <taxon>Salviinae</taxon>
        <taxon>Salvia</taxon>
        <taxon>Salvia subgen. Calosphace</taxon>
        <taxon>core Calosphace</taxon>
    </lineage>
</organism>
<dbReference type="EMBL" id="PNBA02000012">
    <property type="protein sequence ID" value="KAG6405662.1"/>
    <property type="molecule type" value="Genomic_DNA"/>
</dbReference>
<name>A0A8X8ZHW1_SALSN</name>
<sequence length="480" mass="54246">MSKCATCHSRIRIKGWTLAQLKEREDNELKEDDFGLGRVSAQFEHNELGSAEISIRVARLPANEKGQPSYEKALRLDEKDFDPVADEMDILENKDKYPSFSLGFDSSQVKMLTLVTVIHNFSRKHPNQPMLKRLRREPADLCMSGDGLVFEDGDTKNIADLGGDGLDFGTGSEIGREGGCIKVVADVNAETVINQDIAFDLASSIARDVVSEHDEVDVAICSSLEAVTELSDVAFETAHDIYGDDVSYNVVERKTKWEESEAVNTLCEEIDRQFNSNGTLDFTKYDLVFFPIFSNRQYYLVCFSLKTGVADVLDNVVPDKGILDRTKYESDLDLLMDIFGFYLKSKGLHELSEVIINERRTRLLDLSWKTTHNTNDSVVFLMRHIETYLGHPANLMTTGLQRVSLRILQIMRRRYCKTMLLAPFNTARERFSILNALPMEDTEDAACFSNNSSVDRMWTFVASKKSSLSGMLRWVSNALL</sequence>
<evidence type="ECO:0000313" key="1">
    <source>
        <dbReference type="EMBL" id="KAG6405662.1"/>
    </source>
</evidence>
<reference evidence="1" key="2">
    <citation type="submission" date="2020-08" db="EMBL/GenBank/DDBJ databases">
        <title>Plant Genome Project.</title>
        <authorList>
            <person name="Zhang R.-G."/>
        </authorList>
    </citation>
    <scope>NUCLEOTIDE SEQUENCE</scope>
    <source>
        <strain evidence="1">Huo1</strain>
        <tissue evidence="1">Leaf</tissue>
    </source>
</reference>
<evidence type="ECO:0008006" key="3">
    <source>
        <dbReference type="Google" id="ProtNLM"/>
    </source>
</evidence>